<evidence type="ECO:0000313" key="1">
    <source>
        <dbReference type="EMBL" id="CBA03635.1"/>
    </source>
</evidence>
<dbReference type="AlphaFoldDB" id="C6SA57"/>
<name>C6SA57_NEIME</name>
<protein>
    <submittedName>
        <fullName evidence="1">Uncharacterized protein</fullName>
    </submittedName>
</protein>
<accession>C6SA57</accession>
<dbReference type="EMBL" id="AM889137">
    <property type="protein sequence ID" value="CBA03635.1"/>
    <property type="molecule type" value="Genomic_DNA"/>
</dbReference>
<sequence length="37" mass="3912">MRVKRNGSVNVGNGQYQMVECANLHFPLSFSGGGSAV</sequence>
<proteinExistence type="predicted"/>
<gene>
    <name evidence="1" type="ORF">NME_0168</name>
</gene>
<reference evidence="1" key="1">
    <citation type="journal article" date="2008" name="Proc. Natl. Acad. Sci. U.S.A.">
        <title>Whole-genome comparison of disease and carriage strains provides insights into virulence evolution in Neisseria meningitidis.</title>
        <authorList>
            <person name="Schoen C."/>
            <person name="Blom J."/>
            <person name="Claus H."/>
            <person name="Schramm-Glueck A."/>
            <person name="Brandt P."/>
            <person name="Mueller T."/>
            <person name="Goesmann A."/>
            <person name="Joseph B."/>
            <person name="Konietzny S."/>
            <person name="Kurzai O."/>
            <person name="Schmitt C."/>
            <person name="Friedrich T."/>
            <person name="Linke B."/>
            <person name="Vogel U."/>
            <person name="Frosch M."/>
        </authorList>
    </citation>
    <scope>NUCLEOTIDE SEQUENCE</scope>
    <source>
        <strain evidence="1">Alpha153</strain>
    </source>
</reference>
<organism evidence="1">
    <name type="scientific">Neisseria meningitidis alpha153</name>
    <dbReference type="NCBI Taxonomy" id="663926"/>
    <lineage>
        <taxon>Bacteria</taxon>
        <taxon>Pseudomonadati</taxon>
        <taxon>Pseudomonadota</taxon>
        <taxon>Betaproteobacteria</taxon>
        <taxon>Neisseriales</taxon>
        <taxon>Neisseriaceae</taxon>
        <taxon>Neisseria</taxon>
    </lineage>
</organism>